<keyword evidence="3" id="KW-1185">Reference proteome</keyword>
<comment type="caution">
    <text evidence="2">The sequence shown here is derived from an EMBL/GenBank/DDBJ whole genome shotgun (WGS) entry which is preliminary data.</text>
</comment>
<dbReference type="InterPro" id="IPR003692">
    <property type="entry name" value="Hydantoinase_B"/>
</dbReference>
<dbReference type="PANTHER" id="PTHR11365:SF23">
    <property type="entry name" value="HYPOTHETICAL 5-OXOPROLINASE (EUROFUNG)-RELATED"/>
    <property type="match status" value="1"/>
</dbReference>
<sequence length="581" mass="61997">MSGHDEAAAIDPVRLALVQNRLDHVARQMGWVMTRTARSPIFSQSHDFSCFIADRDGTLVSQADGIPIHTGGGGFAVRAVLRDFGGDIAPDDVFVLNDPYVAGGNHLPDWVIARPVFVGGELVAFACNRAHQADIGGGAAGTYNSAATEIFHEGLRLPVLKLIEGDRLREDLWSLLLLNSRTPEAMDGDLRAMIGSTRIGAGRIATLVEDLGLAAYRRYFDGVLAHADATFRSCIADMPDGVYRAEEPVDNDCFEPIDGAIVVALTVEGDALTVDFTGTADQVRGFKNSSIANTWSAVYMALAAYFDPDLPRNEGTFRSVKIVAPEGSVVNARPPAAMTMNTVFVAHEIVHAIWRAMAQALPDRSCAGWAKSVHNTTAGRWPGREGDSFVMYHWAAAPGGGAVEGRDGFNLIGHLIALGGLVLPNVETYERQYPVRVRRQEFRCDSAGPGTFRGGTGCHYEVEIPVAADHAFRGEGVGRPSSFGIAGGRAGSDGRMVMRLDGGEDVEAPKYGVRHLPPLVLEAWSPGGGGWGDPKGRAPERVLRDVRDGVVSAAAAEQVYGVALTEDGRAVDAARTATLRG</sequence>
<evidence type="ECO:0000259" key="1">
    <source>
        <dbReference type="Pfam" id="PF02538"/>
    </source>
</evidence>
<feature type="domain" description="Hydantoinase B/oxoprolinase" evidence="1">
    <location>
        <begin position="11"/>
        <end position="534"/>
    </location>
</feature>
<dbReference type="InterPro" id="IPR045079">
    <property type="entry name" value="Oxoprolinase-like"/>
</dbReference>
<dbReference type="EMBL" id="JBHRTR010000054">
    <property type="protein sequence ID" value="MFC3231100.1"/>
    <property type="molecule type" value="Genomic_DNA"/>
</dbReference>
<organism evidence="2 3">
    <name type="scientific">Marinibaculum pumilum</name>
    <dbReference type="NCBI Taxonomy" id="1766165"/>
    <lineage>
        <taxon>Bacteria</taxon>
        <taxon>Pseudomonadati</taxon>
        <taxon>Pseudomonadota</taxon>
        <taxon>Alphaproteobacteria</taxon>
        <taxon>Rhodospirillales</taxon>
        <taxon>Rhodospirillaceae</taxon>
        <taxon>Marinibaculum</taxon>
    </lineage>
</organism>
<dbReference type="Pfam" id="PF02538">
    <property type="entry name" value="Hydantoinase_B"/>
    <property type="match status" value="1"/>
</dbReference>
<dbReference type="Proteomes" id="UP001595528">
    <property type="component" value="Unassembled WGS sequence"/>
</dbReference>
<dbReference type="PANTHER" id="PTHR11365">
    <property type="entry name" value="5-OXOPROLINASE RELATED"/>
    <property type="match status" value="1"/>
</dbReference>
<accession>A0ABV7L8Y7</accession>
<reference evidence="3" key="1">
    <citation type="journal article" date="2019" name="Int. J. Syst. Evol. Microbiol.">
        <title>The Global Catalogue of Microorganisms (GCM) 10K type strain sequencing project: providing services to taxonomists for standard genome sequencing and annotation.</title>
        <authorList>
            <consortium name="The Broad Institute Genomics Platform"/>
            <consortium name="The Broad Institute Genome Sequencing Center for Infectious Disease"/>
            <person name="Wu L."/>
            <person name="Ma J."/>
        </authorList>
    </citation>
    <scope>NUCLEOTIDE SEQUENCE [LARGE SCALE GENOMIC DNA]</scope>
    <source>
        <strain evidence="3">KCTC 42964</strain>
    </source>
</reference>
<name>A0ABV7L8Y7_9PROT</name>
<protein>
    <submittedName>
        <fullName evidence="2">Hydantoinase B/oxoprolinase family protein</fullName>
    </submittedName>
</protein>
<gene>
    <name evidence="2" type="ORF">ACFOGJ_27885</name>
</gene>
<evidence type="ECO:0000313" key="2">
    <source>
        <dbReference type="EMBL" id="MFC3231100.1"/>
    </source>
</evidence>
<evidence type="ECO:0000313" key="3">
    <source>
        <dbReference type="Proteomes" id="UP001595528"/>
    </source>
</evidence>
<proteinExistence type="predicted"/>
<dbReference type="RefSeq" id="WP_379906567.1">
    <property type="nucleotide sequence ID" value="NZ_JBHRTR010000054.1"/>
</dbReference>